<dbReference type="STRING" id="1817832.A3J48_01085"/>
<dbReference type="Proteomes" id="UP000176786">
    <property type="component" value="Unassembled WGS sequence"/>
</dbReference>
<feature type="binding site" evidence="7 8">
    <location>
        <position position="57"/>
    </location>
    <ligand>
        <name>S-adenosyl-L-methionine</name>
        <dbReference type="ChEBI" id="CHEBI:59789"/>
    </ligand>
</feature>
<comment type="similarity">
    <text evidence="7">Belongs to the class I-like SAM-binding methyltransferase superfamily. rRNA adenine N(6)-methyltransferase family. RsmA subfamily.</text>
</comment>
<proteinExistence type="inferred from homology"/>
<reference evidence="10 11" key="1">
    <citation type="journal article" date="2016" name="Nat. Commun.">
        <title>Thousands of microbial genomes shed light on interconnected biogeochemical processes in an aquifer system.</title>
        <authorList>
            <person name="Anantharaman K."/>
            <person name="Brown C.T."/>
            <person name="Hug L.A."/>
            <person name="Sharon I."/>
            <person name="Castelle C.J."/>
            <person name="Probst A.J."/>
            <person name="Thomas B.C."/>
            <person name="Singh A."/>
            <person name="Wilkins M.J."/>
            <person name="Karaoz U."/>
            <person name="Brodie E.L."/>
            <person name="Williams K.H."/>
            <person name="Hubbard S.S."/>
            <person name="Banfield J.F."/>
        </authorList>
    </citation>
    <scope>NUCLEOTIDE SEQUENCE [LARGE SCALE GENOMIC DNA]</scope>
</reference>
<dbReference type="HAMAP" id="MF_00607">
    <property type="entry name" value="16SrRNA_methyltr_A"/>
    <property type="match status" value="1"/>
</dbReference>
<feature type="binding site" evidence="7 8">
    <location>
        <position position="9"/>
    </location>
    <ligand>
        <name>S-adenosyl-L-methionine</name>
        <dbReference type="ChEBI" id="CHEBI:59789"/>
    </ligand>
</feature>
<keyword evidence="6 7" id="KW-0694">RNA-binding</keyword>
<evidence type="ECO:0000256" key="2">
    <source>
        <dbReference type="ARBA" id="ARBA00022552"/>
    </source>
</evidence>
<evidence type="ECO:0000256" key="7">
    <source>
        <dbReference type="HAMAP-Rule" id="MF_00607"/>
    </source>
</evidence>
<evidence type="ECO:0000313" key="11">
    <source>
        <dbReference type="Proteomes" id="UP000176786"/>
    </source>
</evidence>
<feature type="binding site" evidence="7 8">
    <location>
        <position position="100"/>
    </location>
    <ligand>
        <name>S-adenosyl-L-methionine</name>
        <dbReference type="ChEBI" id="CHEBI:59789"/>
    </ligand>
</feature>
<comment type="function">
    <text evidence="7">Specifically dimethylates two adjacent adenosines (A1518 and A1519) in the loop of a conserved hairpin near the 3'-end of 16S rRNA in the 30S particle. May play a critical role in biogenesis of 30S subunits.</text>
</comment>
<feature type="binding site" evidence="7 8">
    <location>
        <position position="82"/>
    </location>
    <ligand>
        <name>S-adenosyl-L-methionine</name>
        <dbReference type="ChEBI" id="CHEBI:59789"/>
    </ligand>
</feature>
<dbReference type="PANTHER" id="PTHR11727">
    <property type="entry name" value="DIMETHYLADENOSINE TRANSFERASE"/>
    <property type="match status" value="1"/>
</dbReference>
<evidence type="ECO:0000313" key="10">
    <source>
        <dbReference type="EMBL" id="OGE86049.1"/>
    </source>
</evidence>
<dbReference type="PROSITE" id="PS01131">
    <property type="entry name" value="RRNA_A_DIMETH"/>
    <property type="match status" value="1"/>
</dbReference>
<keyword evidence="5 7" id="KW-0949">S-adenosyl-L-methionine</keyword>
<dbReference type="Gene3D" id="1.10.8.100">
    <property type="entry name" value="Ribosomal RNA adenine dimethylase-like, domain 2"/>
    <property type="match status" value="1"/>
</dbReference>
<dbReference type="InterPro" id="IPR011530">
    <property type="entry name" value="rRNA_adenine_dimethylase"/>
</dbReference>
<dbReference type="NCBIfam" id="TIGR00755">
    <property type="entry name" value="ksgA"/>
    <property type="match status" value="1"/>
</dbReference>
<dbReference type="GO" id="GO:0005829">
    <property type="term" value="C:cytosol"/>
    <property type="evidence" value="ECO:0007669"/>
    <property type="project" value="TreeGrafter"/>
</dbReference>
<dbReference type="EMBL" id="MFES01000015">
    <property type="protein sequence ID" value="OGE86049.1"/>
    <property type="molecule type" value="Genomic_DNA"/>
</dbReference>
<dbReference type="GO" id="GO:0052908">
    <property type="term" value="F:16S rRNA (adenine(1518)-N(6)/adenine(1519)-N(6))-dimethyltransferase activity"/>
    <property type="evidence" value="ECO:0007669"/>
    <property type="project" value="UniProtKB-EC"/>
</dbReference>
<evidence type="ECO:0000256" key="8">
    <source>
        <dbReference type="PROSITE-ProRule" id="PRU01026"/>
    </source>
</evidence>
<dbReference type="InterPro" id="IPR001737">
    <property type="entry name" value="KsgA/Erm"/>
</dbReference>
<keyword evidence="1 7" id="KW-0963">Cytoplasm</keyword>
<feature type="binding site" evidence="7 8">
    <location>
        <position position="36"/>
    </location>
    <ligand>
        <name>S-adenosyl-L-methionine</name>
        <dbReference type="ChEBI" id="CHEBI:59789"/>
    </ligand>
</feature>
<dbReference type="GO" id="GO:0003723">
    <property type="term" value="F:RNA binding"/>
    <property type="evidence" value="ECO:0007669"/>
    <property type="project" value="UniProtKB-UniRule"/>
</dbReference>
<keyword evidence="2 7" id="KW-0698">rRNA processing</keyword>
<protein>
    <recommendedName>
        <fullName evidence="7">Ribosomal RNA small subunit methyltransferase A</fullName>
        <ecNumber evidence="7">2.1.1.182</ecNumber>
    </recommendedName>
    <alternativeName>
        <fullName evidence="7">16S rRNA (adenine(1518)-N(6)/adenine(1519)-N(6))-dimethyltransferase</fullName>
    </alternativeName>
    <alternativeName>
        <fullName evidence="7">16S rRNA dimethyladenosine transferase</fullName>
    </alternativeName>
    <alternativeName>
        <fullName evidence="7">16S rRNA dimethylase</fullName>
    </alternativeName>
    <alternativeName>
        <fullName evidence="7">S-adenosylmethionine-6-N', N'-adenosyl(rRNA) dimethyltransferase</fullName>
    </alternativeName>
</protein>
<comment type="catalytic activity">
    <reaction evidence="7">
        <text>adenosine(1518)/adenosine(1519) in 16S rRNA + 4 S-adenosyl-L-methionine = N(6)-dimethyladenosine(1518)/N(6)-dimethyladenosine(1519) in 16S rRNA + 4 S-adenosyl-L-homocysteine + 4 H(+)</text>
        <dbReference type="Rhea" id="RHEA:19609"/>
        <dbReference type="Rhea" id="RHEA-COMP:10232"/>
        <dbReference type="Rhea" id="RHEA-COMP:10233"/>
        <dbReference type="ChEBI" id="CHEBI:15378"/>
        <dbReference type="ChEBI" id="CHEBI:57856"/>
        <dbReference type="ChEBI" id="CHEBI:59789"/>
        <dbReference type="ChEBI" id="CHEBI:74411"/>
        <dbReference type="ChEBI" id="CHEBI:74493"/>
        <dbReference type="EC" id="2.1.1.182"/>
    </reaction>
</comment>
<dbReference type="InterPro" id="IPR029063">
    <property type="entry name" value="SAM-dependent_MTases_sf"/>
</dbReference>
<dbReference type="PANTHER" id="PTHR11727:SF7">
    <property type="entry name" value="DIMETHYLADENOSINE TRANSFERASE-RELATED"/>
    <property type="match status" value="1"/>
</dbReference>
<dbReference type="EC" id="2.1.1.182" evidence="7"/>
<organism evidence="10 11">
    <name type="scientific">Candidatus Doudnabacteria bacterium RIFCSPHIGHO2_02_FULL_46_11</name>
    <dbReference type="NCBI Taxonomy" id="1817832"/>
    <lineage>
        <taxon>Bacteria</taxon>
        <taxon>Candidatus Doudnaibacteriota</taxon>
    </lineage>
</organism>
<evidence type="ECO:0000256" key="6">
    <source>
        <dbReference type="ARBA" id="ARBA00022884"/>
    </source>
</evidence>
<accession>A0A1F5P7Y4</accession>
<evidence type="ECO:0000256" key="3">
    <source>
        <dbReference type="ARBA" id="ARBA00022603"/>
    </source>
</evidence>
<evidence type="ECO:0000256" key="1">
    <source>
        <dbReference type="ARBA" id="ARBA00022490"/>
    </source>
</evidence>
<dbReference type="SUPFAM" id="SSF53335">
    <property type="entry name" value="S-adenosyl-L-methionine-dependent methyltransferases"/>
    <property type="match status" value="1"/>
</dbReference>
<dbReference type="Gene3D" id="3.40.50.150">
    <property type="entry name" value="Vaccinia Virus protein VP39"/>
    <property type="match status" value="1"/>
</dbReference>
<dbReference type="InterPro" id="IPR023165">
    <property type="entry name" value="rRNA_Ade_diMease-like_C"/>
</dbReference>
<feature type="binding site" evidence="7 8">
    <location>
        <position position="11"/>
    </location>
    <ligand>
        <name>S-adenosyl-L-methionine</name>
        <dbReference type="ChEBI" id="CHEBI:59789"/>
    </ligand>
</feature>
<comment type="subcellular location">
    <subcellularLocation>
        <location evidence="7">Cytoplasm</location>
    </subcellularLocation>
</comment>
<name>A0A1F5P7Y4_9BACT</name>
<feature type="domain" description="Ribosomal RNA adenine methylase transferase N-terminal" evidence="9">
    <location>
        <begin position="16"/>
        <end position="183"/>
    </location>
</feature>
<dbReference type="InterPro" id="IPR020596">
    <property type="entry name" value="rRNA_Ade_Mease_Trfase_CS"/>
</dbReference>
<dbReference type="Pfam" id="PF00398">
    <property type="entry name" value="RrnaAD"/>
    <property type="match status" value="1"/>
</dbReference>
<dbReference type="AlphaFoldDB" id="A0A1F5P7Y4"/>
<evidence type="ECO:0000259" key="9">
    <source>
        <dbReference type="SMART" id="SM00650"/>
    </source>
</evidence>
<sequence length="256" mass="28577">MPTPKLGQHFLTNHEAIDKIITAADLSKKDTVLEVGPGRGILTAELLKAAGTVVAVEKDGELHHKLKKKFKDSDNFELSLGDIRNFHLGLMPKNYKVVANIPYYLTGQLIPWLLTSQNPPSLSVLMIQNEVADRLTGPKGSGNLLQLASQVFAEPQKVFFVPREDFDPAPNVDSAVITLKKHKKDMVPAGEQRSFFRILKFAFSGKRKKITNTLSAALKVPREQILKALEQTGLSENARPQELLLAEWIQFYNQLK</sequence>
<evidence type="ECO:0000256" key="5">
    <source>
        <dbReference type="ARBA" id="ARBA00022691"/>
    </source>
</evidence>
<keyword evidence="4 7" id="KW-0808">Transferase</keyword>
<dbReference type="InterPro" id="IPR020598">
    <property type="entry name" value="rRNA_Ade_methylase_Trfase_N"/>
</dbReference>
<dbReference type="CDD" id="cd02440">
    <property type="entry name" value="AdoMet_MTases"/>
    <property type="match status" value="1"/>
</dbReference>
<comment type="caution">
    <text evidence="10">The sequence shown here is derived from an EMBL/GenBank/DDBJ whole genome shotgun (WGS) entry which is preliminary data.</text>
</comment>
<keyword evidence="3 7" id="KW-0489">Methyltransferase</keyword>
<dbReference type="PROSITE" id="PS51689">
    <property type="entry name" value="SAM_RNA_A_N6_MT"/>
    <property type="match status" value="1"/>
</dbReference>
<gene>
    <name evidence="7" type="primary">rsmA</name>
    <name evidence="7" type="synonym">ksgA</name>
    <name evidence="10" type="ORF">A3J48_01085</name>
</gene>
<dbReference type="SMART" id="SM00650">
    <property type="entry name" value="rADc"/>
    <property type="match status" value="1"/>
</dbReference>
<evidence type="ECO:0000256" key="4">
    <source>
        <dbReference type="ARBA" id="ARBA00022679"/>
    </source>
</evidence>